<sequence length="121" mass="12493">MHTATLFRGALAALGFVVIQAAHAHAIPKKQVPAADATLSAAPHAVTIDFSEALEPAFSSIAVTDGHGQSVTDGKSAVDAGNRKRMHVALASLTAGAYTVAWVAVASDGHRTQGRYTFTLK</sequence>
<keyword evidence="4 7" id="KW-0732">Signal</keyword>
<dbReference type="EMBL" id="JJOA01000002">
    <property type="protein sequence ID" value="KEA61190.1"/>
    <property type="molecule type" value="Genomic_DNA"/>
</dbReference>
<dbReference type="GO" id="GO:0005507">
    <property type="term" value="F:copper ion binding"/>
    <property type="evidence" value="ECO:0007669"/>
    <property type="project" value="InterPro"/>
</dbReference>
<keyword evidence="3" id="KW-0479">Metal-binding</keyword>
<evidence type="ECO:0000256" key="5">
    <source>
        <dbReference type="ARBA" id="ARBA00022764"/>
    </source>
</evidence>
<reference evidence="9" key="1">
    <citation type="submission" date="2014-04" db="EMBL/GenBank/DDBJ databases">
        <title>In planta biocontrol of soil-borne Fusarium wilt of banana through a plant endophytic bacterium, Burkholderia cenocepacia 869T2.</title>
        <authorList>
            <person name="Ho Y.-N."/>
            <person name="Chiang H.-M."/>
            <person name="Chao C.-P."/>
            <person name="Su C.-C."/>
            <person name="Hsu H.-F."/>
            <person name="Guo C.-T."/>
            <person name="Hsieh J.-L."/>
            <person name="Huang C.-C."/>
        </authorList>
    </citation>
    <scope>NUCLEOTIDE SEQUENCE [LARGE SCALE GENOMIC DNA]</scope>
    <source>
        <strain evidence="9">869T2</strain>
    </source>
</reference>
<dbReference type="GO" id="GO:0005886">
    <property type="term" value="C:plasma membrane"/>
    <property type="evidence" value="ECO:0007669"/>
    <property type="project" value="TreeGrafter"/>
</dbReference>
<protein>
    <submittedName>
        <fullName evidence="9">Copper resistance protein</fullName>
    </submittedName>
</protein>
<dbReference type="Pfam" id="PF04234">
    <property type="entry name" value="CopC"/>
    <property type="match status" value="1"/>
</dbReference>
<organism evidence="9">
    <name type="scientific">Burkholderia cenocepacia</name>
    <dbReference type="NCBI Taxonomy" id="95486"/>
    <lineage>
        <taxon>Bacteria</taxon>
        <taxon>Pseudomonadati</taxon>
        <taxon>Pseudomonadota</taxon>
        <taxon>Betaproteobacteria</taxon>
        <taxon>Burkholderiales</taxon>
        <taxon>Burkholderiaceae</taxon>
        <taxon>Burkholderia</taxon>
        <taxon>Burkholderia cepacia complex</taxon>
    </lineage>
</organism>
<evidence type="ECO:0000256" key="2">
    <source>
        <dbReference type="ARBA" id="ARBA00010509"/>
    </source>
</evidence>
<gene>
    <name evidence="9" type="ORF">DT99_03475</name>
</gene>
<proteinExistence type="inferred from homology"/>
<comment type="subcellular location">
    <subcellularLocation>
        <location evidence="1">Periplasm</location>
    </subcellularLocation>
</comment>
<feature type="chain" id="PRO_5001677900" evidence="7">
    <location>
        <begin position="25"/>
        <end position="121"/>
    </location>
</feature>
<evidence type="ECO:0000256" key="6">
    <source>
        <dbReference type="ARBA" id="ARBA00023008"/>
    </source>
</evidence>
<dbReference type="GO" id="GO:0042597">
    <property type="term" value="C:periplasmic space"/>
    <property type="evidence" value="ECO:0007669"/>
    <property type="project" value="UniProtKB-SubCell"/>
</dbReference>
<accession>A0A071MKL3</accession>
<dbReference type="OrthoDB" id="9796814at2"/>
<evidence type="ECO:0000256" key="4">
    <source>
        <dbReference type="ARBA" id="ARBA00022729"/>
    </source>
</evidence>
<evidence type="ECO:0000256" key="7">
    <source>
        <dbReference type="SAM" id="SignalP"/>
    </source>
</evidence>
<dbReference type="InterPro" id="IPR014756">
    <property type="entry name" value="Ig_E-set"/>
</dbReference>
<comment type="similarity">
    <text evidence="2">Belongs to the CopC family.</text>
</comment>
<dbReference type="AlphaFoldDB" id="A0A071MKL3"/>
<dbReference type="NCBIfam" id="NF033814">
    <property type="entry name" value="copper_CopC"/>
    <property type="match status" value="1"/>
</dbReference>
<dbReference type="GO" id="GO:0046688">
    <property type="term" value="P:response to copper ion"/>
    <property type="evidence" value="ECO:0007669"/>
    <property type="project" value="InterPro"/>
</dbReference>
<dbReference type="InterPro" id="IPR032694">
    <property type="entry name" value="CopC/D"/>
</dbReference>
<comment type="caution">
    <text evidence="9">The sequence shown here is derived from an EMBL/GenBank/DDBJ whole genome shotgun (WGS) entry which is preliminary data.</text>
</comment>
<evidence type="ECO:0000313" key="9">
    <source>
        <dbReference type="EMBL" id="KEA61190.1"/>
    </source>
</evidence>
<dbReference type="SUPFAM" id="SSF81296">
    <property type="entry name" value="E set domains"/>
    <property type="match status" value="1"/>
</dbReference>
<feature type="domain" description="CopC" evidence="8">
    <location>
        <begin position="25"/>
        <end position="120"/>
    </location>
</feature>
<dbReference type="InterPro" id="IPR014755">
    <property type="entry name" value="Cu-Rt/internalin_Ig-like"/>
</dbReference>
<keyword evidence="6" id="KW-0186">Copper</keyword>
<dbReference type="PANTHER" id="PTHR34820">
    <property type="entry name" value="INNER MEMBRANE PROTEIN YEBZ"/>
    <property type="match status" value="1"/>
</dbReference>
<evidence type="ECO:0000259" key="8">
    <source>
        <dbReference type="Pfam" id="PF04234"/>
    </source>
</evidence>
<dbReference type="InterPro" id="IPR047685">
    <property type="entry name" value="CopC-like"/>
</dbReference>
<dbReference type="PANTHER" id="PTHR34820:SF4">
    <property type="entry name" value="INNER MEMBRANE PROTEIN YEBZ"/>
    <property type="match status" value="1"/>
</dbReference>
<evidence type="ECO:0000256" key="3">
    <source>
        <dbReference type="ARBA" id="ARBA00022723"/>
    </source>
</evidence>
<dbReference type="Gene3D" id="2.60.40.1220">
    <property type="match status" value="1"/>
</dbReference>
<feature type="signal peptide" evidence="7">
    <location>
        <begin position="1"/>
        <end position="24"/>
    </location>
</feature>
<name>A0A071MKL3_9BURK</name>
<dbReference type="InterPro" id="IPR007348">
    <property type="entry name" value="CopC_dom"/>
</dbReference>
<keyword evidence="5" id="KW-0574">Periplasm</keyword>
<dbReference type="GO" id="GO:0006825">
    <property type="term" value="P:copper ion transport"/>
    <property type="evidence" value="ECO:0007669"/>
    <property type="project" value="InterPro"/>
</dbReference>
<evidence type="ECO:0000256" key="1">
    <source>
        <dbReference type="ARBA" id="ARBA00004418"/>
    </source>
</evidence>